<keyword evidence="3" id="KW-1185">Reference proteome</keyword>
<keyword evidence="1" id="KW-0732">Signal</keyword>
<accession>A0A811TXG8</accession>
<gene>
    <name evidence="2" type="ORF">CCAP1982_LOCUS407</name>
</gene>
<dbReference type="Proteomes" id="UP000606786">
    <property type="component" value="Unassembled WGS sequence"/>
</dbReference>
<dbReference type="SMART" id="SM00718">
    <property type="entry name" value="DM4_12"/>
    <property type="match status" value="1"/>
</dbReference>
<comment type="caution">
    <text evidence="2">The sequence shown here is derived from an EMBL/GenBank/DDBJ whole genome shotgun (WGS) entry which is preliminary data.</text>
</comment>
<evidence type="ECO:0000313" key="3">
    <source>
        <dbReference type="Proteomes" id="UP000606786"/>
    </source>
</evidence>
<proteinExistence type="predicted"/>
<sequence length="225" mass="25859">MSVLNIPFIFAALLVYQSKALIYPEKSTSLGLVHSVSYPVVEYLPDRSILIDWCFQMSYTLPGTVSAFYNIPIWPGIQSPKQRYARSYNESESPEVQRHLQWLEKYDRKINVNQHPMDLTAGELYQGIEDYFSSFDIHETCLLRSVCELAQHPFDDDHHTILTELLTFILTPSLHQGFAKHETVYREAYEAAELQGFLGENCTALYADCQKDILSVVTKIILIND</sequence>
<evidence type="ECO:0000256" key="1">
    <source>
        <dbReference type="SAM" id="SignalP"/>
    </source>
</evidence>
<dbReference type="OrthoDB" id="8186940at2759"/>
<evidence type="ECO:0000313" key="2">
    <source>
        <dbReference type="EMBL" id="CAD6991482.1"/>
    </source>
</evidence>
<feature type="signal peptide" evidence="1">
    <location>
        <begin position="1"/>
        <end position="20"/>
    </location>
</feature>
<dbReference type="AlphaFoldDB" id="A0A811TXG8"/>
<protein>
    <submittedName>
        <fullName evidence="2">(Mediterranean fruit fly) hypothetical protein</fullName>
    </submittedName>
</protein>
<reference evidence="2" key="1">
    <citation type="submission" date="2020-11" db="EMBL/GenBank/DDBJ databases">
        <authorList>
            <person name="Whitehead M."/>
        </authorList>
    </citation>
    <scope>NUCLEOTIDE SEQUENCE</scope>
    <source>
        <strain evidence="2">EGII</strain>
    </source>
</reference>
<dbReference type="EMBL" id="CAJHJT010000001">
    <property type="protein sequence ID" value="CAD6991482.1"/>
    <property type="molecule type" value="Genomic_DNA"/>
</dbReference>
<name>A0A811TXG8_CERCA</name>
<feature type="chain" id="PRO_5032680512" evidence="1">
    <location>
        <begin position="21"/>
        <end position="225"/>
    </location>
</feature>
<dbReference type="PANTHER" id="PTHR21398">
    <property type="entry name" value="AGAP007094-PA"/>
    <property type="match status" value="1"/>
</dbReference>
<organism evidence="2 3">
    <name type="scientific">Ceratitis capitata</name>
    <name type="common">Mediterranean fruit fly</name>
    <name type="synonym">Tephritis capitata</name>
    <dbReference type="NCBI Taxonomy" id="7213"/>
    <lineage>
        <taxon>Eukaryota</taxon>
        <taxon>Metazoa</taxon>
        <taxon>Ecdysozoa</taxon>
        <taxon>Arthropoda</taxon>
        <taxon>Hexapoda</taxon>
        <taxon>Insecta</taxon>
        <taxon>Pterygota</taxon>
        <taxon>Neoptera</taxon>
        <taxon>Endopterygota</taxon>
        <taxon>Diptera</taxon>
        <taxon>Brachycera</taxon>
        <taxon>Muscomorpha</taxon>
        <taxon>Tephritoidea</taxon>
        <taxon>Tephritidae</taxon>
        <taxon>Ceratitis</taxon>
        <taxon>Ceratitis</taxon>
    </lineage>
</organism>
<dbReference type="PANTHER" id="PTHR21398:SF4">
    <property type="entry name" value="AGAP002980-PA"/>
    <property type="match status" value="1"/>
</dbReference>
<dbReference type="InterPro" id="IPR006631">
    <property type="entry name" value="DM4_12"/>
</dbReference>
<dbReference type="Pfam" id="PF07841">
    <property type="entry name" value="DM4_12"/>
    <property type="match status" value="1"/>
</dbReference>